<dbReference type="GO" id="GO:0005886">
    <property type="term" value="C:plasma membrane"/>
    <property type="evidence" value="ECO:0007669"/>
    <property type="project" value="UniProtKB-SubCell"/>
</dbReference>
<evidence type="ECO:0000256" key="7">
    <source>
        <dbReference type="ARBA" id="ARBA00022989"/>
    </source>
</evidence>
<dbReference type="CDD" id="cd18548">
    <property type="entry name" value="ABC_6TM_Tm287_like"/>
    <property type="match status" value="1"/>
</dbReference>
<evidence type="ECO:0000256" key="4">
    <source>
        <dbReference type="ARBA" id="ARBA00022692"/>
    </source>
</evidence>
<dbReference type="GO" id="GO:0005524">
    <property type="term" value="F:ATP binding"/>
    <property type="evidence" value="ECO:0007669"/>
    <property type="project" value="UniProtKB-KW"/>
</dbReference>
<dbReference type="Proteomes" id="UP000886889">
    <property type="component" value="Unassembled WGS sequence"/>
</dbReference>
<dbReference type="InterPro" id="IPR036640">
    <property type="entry name" value="ABC1_TM_sf"/>
</dbReference>
<dbReference type="PROSITE" id="PS00211">
    <property type="entry name" value="ABC_TRANSPORTER_1"/>
    <property type="match status" value="1"/>
</dbReference>
<dbReference type="SUPFAM" id="SSF52540">
    <property type="entry name" value="P-loop containing nucleoside triphosphate hydrolases"/>
    <property type="match status" value="1"/>
</dbReference>
<protein>
    <submittedName>
        <fullName evidence="12">ABC transporter ATP-binding protein</fullName>
    </submittedName>
</protein>
<keyword evidence="2" id="KW-0813">Transport</keyword>
<gene>
    <name evidence="12" type="ORF">IAC80_06490</name>
</gene>
<dbReference type="PANTHER" id="PTHR43394">
    <property type="entry name" value="ATP-DEPENDENT PERMEASE MDL1, MITOCHONDRIAL"/>
    <property type="match status" value="1"/>
</dbReference>
<dbReference type="InterPro" id="IPR011527">
    <property type="entry name" value="ABC1_TM_dom"/>
</dbReference>
<evidence type="ECO:0000313" key="13">
    <source>
        <dbReference type="Proteomes" id="UP000886889"/>
    </source>
</evidence>
<evidence type="ECO:0000256" key="9">
    <source>
        <dbReference type="SAM" id="Phobius"/>
    </source>
</evidence>
<evidence type="ECO:0000259" key="10">
    <source>
        <dbReference type="PROSITE" id="PS50893"/>
    </source>
</evidence>
<evidence type="ECO:0000256" key="3">
    <source>
        <dbReference type="ARBA" id="ARBA00022475"/>
    </source>
</evidence>
<evidence type="ECO:0000259" key="11">
    <source>
        <dbReference type="PROSITE" id="PS50929"/>
    </source>
</evidence>
<reference evidence="12" key="2">
    <citation type="journal article" date="2021" name="PeerJ">
        <title>Extensive microbial diversity within the chicken gut microbiome revealed by metagenomics and culture.</title>
        <authorList>
            <person name="Gilroy R."/>
            <person name="Ravi A."/>
            <person name="Getino M."/>
            <person name="Pursley I."/>
            <person name="Horton D.L."/>
            <person name="Alikhan N.F."/>
            <person name="Baker D."/>
            <person name="Gharbi K."/>
            <person name="Hall N."/>
            <person name="Watson M."/>
            <person name="Adriaenssens E.M."/>
            <person name="Foster-Nyarko E."/>
            <person name="Jarju S."/>
            <person name="Secka A."/>
            <person name="Antonio M."/>
            <person name="Oren A."/>
            <person name="Chaudhuri R.R."/>
            <person name="La Ragione R."/>
            <person name="Hildebrand F."/>
            <person name="Pallen M.J."/>
        </authorList>
    </citation>
    <scope>NUCLEOTIDE SEQUENCE</scope>
    <source>
        <strain evidence="12">ChiBcec6-7307</strain>
    </source>
</reference>
<dbReference type="SUPFAM" id="SSF90123">
    <property type="entry name" value="ABC transporter transmembrane region"/>
    <property type="match status" value="1"/>
</dbReference>
<dbReference type="AlphaFoldDB" id="A0A9D1P0C1"/>
<comment type="caution">
    <text evidence="12">The sequence shown here is derived from an EMBL/GenBank/DDBJ whole genome shotgun (WGS) entry which is preliminary data.</text>
</comment>
<evidence type="ECO:0000256" key="5">
    <source>
        <dbReference type="ARBA" id="ARBA00022741"/>
    </source>
</evidence>
<feature type="transmembrane region" description="Helical" evidence="9">
    <location>
        <begin position="52"/>
        <end position="71"/>
    </location>
</feature>
<dbReference type="PROSITE" id="PS50893">
    <property type="entry name" value="ABC_TRANSPORTER_2"/>
    <property type="match status" value="1"/>
</dbReference>
<dbReference type="PANTHER" id="PTHR43394:SF1">
    <property type="entry name" value="ATP-BINDING CASSETTE SUB-FAMILY B MEMBER 10, MITOCHONDRIAL"/>
    <property type="match status" value="1"/>
</dbReference>
<dbReference type="FunFam" id="3.40.50.300:FF:000221">
    <property type="entry name" value="Multidrug ABC transporter ATP-binding protein"/>
    <property type="match status" value="1"/>
</dbReference>
<dbReference type="Pfam" id="PF00005">
    <property type="entry name" value="ABC_tran"/>
    <property type="match status" value="1"/>
</dbReference>
<dbReference type="Gene3D" id="3.40.50.300">
    <property type="entry name" value="P-loop containing nucleotide triphosphate hydrolases"/>
    <property type="match status" value="1"/>
</dbReference>
<dbReference type="InterPro" id="IPR027417">
    <property type="entry name" value="P-loop_NTPase"/>
</dbReference>
<keyword evidence="3" id="KW-1003">Cell membrane</keyword>
<proteinExistence type="predicted"/>
<dbReference type="SMART" id="SM00382">
    <property type="entry name" value="AAA"/>
    <property type="match status" value="1"/>
</dbReference>
<dbReference type="GO" id="GO:0015421">
    <property type="term" value="F:ABC-type oligopeptide transporter activity"/>
    <property type="evidence" value="ECO:0007669"/>
    <property type="project" value="TreeGrafter"/>
</dbReference>
<reference evidence="12" key="1">
    <citation type="submission" date="2020-10" db="EMBL/GenBank/DDBJ databases">
        <authorList>
            <person name="Gilroy R."/>
        </authorList>
    </citation>
    <scope>NUCLEOTIDE SEQUENCE</scope>
    <source>
        <strain evidence="12">ChiBcec6-7307</strain>
    </source>
</reference>
<dbReference type="InterPro" id="IPR017871">
    <property type="entry name" value="ABC_transporter-like_CS"/>
</dbReference>
<feature type="domain" description="ABC transmembrane type-1" evidence="11">
    <location>
        <begin position="16"/>
        <end position="298"/>
    </location>
</feature>
<evidence type="ECO:0000256" key="6">
    <source>
        <dbReference type="ARBA" id="ARBA00022840"/>
    </source>
</evidence>
<feature type="transmembrane region" description="Helical" evidence="9">
    <location>
        <begin position="20"/>
        <end position="40"/>
    </location>
</feature>
<dbReference type="EMBL" id="DVOS01000056">
    <property type="protein sequence ID" value="HIV23570.1"/>
    <property type="molecule type" value="Genomic_DNA"/>
</dbReference>
<dbReference type="GO" id="GO:0016887">
    <property type="term" value="F:ATP hydrolysis activity"/>
    <property type="evidence" value="ECO:0007669"/>
    <property type="project" value="InterPro"/>
</dbReference>
<dbReference type="Pfam" id="PF00664">
    <property type="entry name" value="ABC_membrane"/>
    <property type="match status" value="1"/>
</dbReference>
<feature type="transmembrane region" description="Helical" evidence="9">
    <location>
        <begin position="157"/>
        <end position="178"/>
    </location>
</feature>
<keyword evidence="4 9" id="KW-0812">Transmembrane</keyword>
<dbReference type="InterPro" id="IPR003439">
    <property type="entry name" value="ABC_transporter-like_ATP-bd"/>
</dbReference>
<feature type="domain" description="ABC transporter" evidence="10">
    <location>
        <begin position="337"/>
        <end position="572"/>
    </location>
</feature>
<comment type="subcellular location">
    <subcellularLocation>
        <location evidence="1">Cell membrane</location>
        <topology evidence="1">Multi-pass membrane protein</topology>
    </subcellularLocation>
</comment>
<dbReference type="PROSITE" id="PS50929">
    <property type="entry name" value="ABC_TM1F"/>
    <property type="match status" value="1"/>
</dbReference>
<dbReference type="InterPro" id="IPR003593">
    <property type="entry name" value="AAA+_ATPase"/>
</dbReference>
<evidence type="ECO:0000256" key="2">
    <source>
        <dbReference type="ARBA" id="ARBA00022448"/>
    </source>
</evidence>
<evidence type="ECO:0000256" key="1">
    <source>
        <dbReference type="ARBA" id="ARBA00004651"/>
    </source>
</evidence>
<name>A0A9D1P0C1_9FIRM</name>
<keyword evidence="8 9" id="KW-0472">Membrane</keyword>
<evidence type="ECO:0000256" key="8">
    <source>
        <dbReference type="ARBA" id="ARBA00023136"/>
    </source>
</evidence>
<keyword evidence="5" id="KW-0547">Nucleotide-binding</keyword>
<sequence length="583" mass="63725">MRKLLIYMKIYTKECILAPLFKMLEASFELFVPLVVAAIIDRGIGEGDHGYIFRMGAVMVMLGIIGLLCSVTAQYFSAKAAVGFAAKVKSRLFAHIQSLSYTEIDTLGTAAMVTRMTSDMNQVQNGVNLTLRLLLRSPFVVFGAMIMAFTVNVRAALVFVVIIPLLCLVVFGIMLFNIPMYRRVQNRLDKVLGSTRENLTGARVIRAFNKQESEIKEYEKSTEALNKVQLFAGKVSGLMNPVTYVIINGGIIALLYSGAIQVDTGAITQGELTALVNYMSQILVELIKMANLIISITKAVACGNRVQGIFEIQPGMKYGEENGRQAEGWNSKTDPLLEFDHAGLRYQNAGAESLSNLTFAVRAGDTVGIIGGTGSGKSSLVNLIARFYDATDGQIRLKGKPIGAYTREALCSMIGVVPQKAVLFAGTIEDNLRWGKKDATREEMDRALEISQAKEFVLEKPEGLQTWLEQGGKNLSGGQRQRLTIARALVGSPEILILDDSASALDFATDASLRMAIRNMEKSPTVFIVSQRASSIQYADRIIVLEDGEPAGIGTHRELLASCPVYQEIYYSQFPKEGVSSEG</sequence>
<dbReference type="Gene3D" id="1.20.1560.10">
    <property type="entry name" value="ABC transporter type 1, transmembrane domain"/>
    <property type="match status" value="1"/>
</dbReference>
<keyword evidence="7 9" id="KW-1133">Transmembrane helix</keyword>
<keyword evidence="6 12" id="KW-0067">ATP-binding</keyword>
<organism evidence="12 13">
    <name type="scientific">Candidatus Merdiplasma excrementigallinarum</name>
    <dbReference type="NCBI Taxonomy" id="2840864"/>
    <lineage>
        <taxon>Bacteria</taxon>
        <taxon>Bacillati</taxon>
        <taxon>Bacillota</taxon>
        <taxon>Clostridia</taxon>
        <taxon>Lachnospirales</taxon>
        <taxon>Lachnospiraceae</taxon>
        <taxon>Lachnospiraceae incertae sedis</taxon>
        <taxon>Candidatus Merdiplasma</taxon>
    </lineage>
</organism>
<dbReference type="InterPro" id="IPR039421">
    <property type="entry name" value="Type_1_exporter"/>
</dbReference>
<feature type="transmembrane region" description="Helical" evidence="9">
    <location>
        <begin position="133"/>
        <end position="151"/>
    </location>
</feature>
<accession>A0A9D1P0C1</accession>
<evidence type="ECO:0000313" key="12">
    <source>
        <dbReference type="EMBL" id="HIV23570.1"/>
    </source>
</evidence>